<keyword evidence="3" id="KW-1185">Reference proteome</keyword>
<name>A0A914WPF0_9BILA</name>
<feature type="domain" description="Ground-like" evidence="2">
    <location>
        <begin position="157"/>
        <end position="226"/>
    </location>
</feature>
<accession>A0A914WPF0</accession>
<dbReference type="WBParaSite" id="PSAMB.scaffold4773size13576.g25141.t1">
    <property type="protein sequence ID" value="PSAMB.scaffold4773size13576.g25141.t1"/>
    <property type="gene ID" value="PSAMB.scaffold4773size13576.g25141"/>
</dbReference>
<feature type="chain" id="PRO_5037042770" evidence="1">
    <location>
        <begin position="20"/>
        <end position="229"/>
    </location>
</feature>
<evidence type="ECO:0000259" key="2">
    <source>
        <dbReference type="Pfam" id="PF04155"/>
    </source>
</evidence>
<dbReference type="Proteomes" id="UP000887566">
    <property type="component" value="Unplaced"/>
</dbReference>
<dbReference type="AlphaFoldDB" id="A0A914WPF0"/>
<protein>
    <submittedName>
        <fullName evidence="4">Ground-like domain-containing protein</fullName>
    </submittedName>
</protein>
<evidence type="ECO:0000256" key="1">
    <source>
        <dbReference type="SAM" id="SignalP"/>
    </source>
</evidence>
<reference evidence="4" key="1">
    <citation type="submission" date="2022-11" db="UniProtKB">
        <authorList>
            <consortium name="WormBaseParasite"/>
        </authorList>
    </citation>
    <scope>IDENTIFICATION</scope>
</reference>
<evidence type="ECO:0000313" key="4">
    <source>
        <dbReference type="WBParaSite" id="PSAMB.scaffold4773size13576.g25141.t1"/>
    </source>
</evidence>
<sequence length="229" mass="23794">MQGLTIVAGILLAIGSAQGFAFGGSSCGCAQPAQPAQSCPPPPPPCQAPPSCGGAQAAPAAPACPPPPPCPTAVCPPQPIYEQCPVCAPIPIYEIAPCPPCPAPPQTICIAQQIPAPQPQPQATQSCCARSPCNNPCSRQRRILGAVIHDVAGTEQDPTCNSKKLKNILEKSISIDTDASKHAIHNATLTLKGKYDVICAYGDFSYIVNSNSFCQLTKDDITCYVFKQA</sequence>
<organism evidence="3 4">
    <name type="scientific">Plectus sambesii</name>
    <dbReference type="NCBI Taxonomy" id="2011161"/>
    <lineage>
        <taxon>Eukaryota</taxon>
        <taxon>Metazoa</taxon>
        <taxon>Ecdysozoa</taxon>
        <taxon>Nematoda</taxon>
        <taxon>Chromadorea</taxon>
        <taxon>Plectida</taxon>
        <taxon>Plectina</taxon>
        <taxon>Plectoidea</taxon>
        <taxon>Plectidae</taxon>
        <taxon>Plectus</taxon>
    </lineage>
</organism>
<keyword evidence="1" id="KW-0732">Signal</keyword>
<proteinExistence type="predicted"/>
<feature type="signal peptide" evidence="1">
    <location>
        <begin position="1"/>
        <end position="19"/>
    </location>
</feature>
<dbReference type="Pfam" id="PF04155">
    <property type="entry name" value="Ground-like"/>
    <property type="match status" value="1"/>
</dbReference>
<evidence type="ECO:0000313" key="3">
    <source>
        <dbReference type="Proteomes" id="UP000887566"/>
    </source>
</evidence>
<dbReference type="InterPro" id="IPR007284">
    <property type="entry name" value="Ground-like_dom"/>
</dbReference>